<comment type="caution">
    <text evidence="1">The sequence shown here is derived from an EMBL/GenBank/DDBJ whole genome shotgun (WGS) entry which is preliminary data.</text>
</comment>
<gene>
    <name evidence="1" type="ORF">S01H1_19143</name>
</gene>
<evidence type="ECO:0000313" key="1">
    <source>
        <dbReference type="EMBL" id="GAF92075.1"/>
    </source>
</evidence>
<organism evidence="1">
    <name type="scientific">marine sediment metagenome</name>
    <dbReference type="NCBI Taxonomy" id="412755"/>
    <lineage>
        <taxon>unclassified sequences</taxon>
        <taxon>metagenomes</taxon>
        <taxon>ecological metagenomes</taxon>
    </lineage>
</organism>
<protein>
    <submittedName>
        <fullName evidence="1">Uncharacterized protein</fullName>
    </submittedName>
</protein>
<sequence>MKASSIQLENLNNQPQIQMTGDPTVAVPVDGDFWWTGTALNFYDGATTHDLLAGGGATLELDVTQANTFSTGDWIYHDGSTYELADASAAATAESIGIVTAATGSDFTVQFGGRITGLSGLTAGEAHFLSET</sequence>
<name>X0UUF0_9ZZZZ</name>
<proteinExistence type="predicted"/>
<reference evidence="1" key="1">
    <citation type="journal article" date="2014" name="Front. Microbiol.">
        <title>High frequency of phylogenetically diverse reductive dehalogenase-homologous genes in deep subseafloor sedimentary metagenomes.</title>
        <authorList>
            <person name="Kawai M."/>
            <person name="Futagami T."/>
            <person name="Toyoda A."/>
            <person name="Takaki Y."/>
            <person name="Nishi S."/>
            <person name="Hori S."/>
            <person name="Arai W."/>
            <person name="Tsubouchi T."/>
            <person name="Morono Y."/>
            <person name="Uchiyama I."/>
            <person name="Ito T."/>
            <person name="Fujiyama A."/>
            <person name="Inagaki F."/>
            <person name="Takami H."/>
        </authorList>
    </citation>
    <scope>NUCLEOTIDE SEQUENCE</scope>
    <source>
        <strain evidence="1">Expedition CK06-06</strain>
    </source>
</reference>
<dbReference type="AlphaFoldDB" id="X0UUF0"/>
<accession>X0UUF0</accession>
<dbReference type="EMBL" id="BARS01010305">
    <property type="protein sequence ID" value="GAF92075.1"/>
    <property type="molecule type" value="Genomic_DNA"/>
</dbReference>
<feature type="non-terminal residue" evidence="1">
    <location>
        <position position="132"/>
    </location>
</feature>